<keyword evidence="2" id="KW-0963">Cytoplasm</keyword>
<keyword evidence="5" id="KW-0282">Flagellum</keyword>
<reference evidence="14" key="1">
    <citation type="submission" date="2022-07" db="EMBL/GenBank/DDBJ databases">
        <title>Chromosome-level genome of Muraenolepis orangiensis.</title>
        <authorList>
            <person name="Kim J."/>
        </authorList>
    </citation>
    <scope>NUCLEOTIDE SEQUENCE</scope>
    <source>
        <strain evidence="14">KU_S4_2022</strain>
        <tissue evidence="14">Muscle</tissue>
    </source>
</reference>
<dbReference type="GO" id="GO:0003341">
    <property type="term" value="P:cilium movement"/>
    <property type="evidence" value="ECO:0007669"/>
    <property type="project" value="TreeGrafter"/>
</dbReference>
<keyword evidence="7" id="KW-0206">Cytoskeleton</keyword>
<dbReference type="PANTHER" id="PTHR12442:SF12">
    <property type="entry name" value="DYNEIN AXONEMAL INTERMEDIATE CHAIN 4"/>
    <property type="match status" value="1"/>
</dbReference>
<keyword evidence="15" id="KW-1185">Reference proteome</keyword>
<comment type="subcellular location">
    <subcellularLocation>
        <location evidence="1">Cytoplasm</location>
        <location evidence="1">Cytoskeleton</location>
        <location evidence="1">Flagellum axoneme</location>
    </subcellularLocation>
    <subcellularLocation>
        <location evidence="9">Dynein axonemal particle</location>
    </subcellularLocation>
</comment>
<keyword evidence="4" id="KW-0677">Repeat</keyword>
<dbReference type="InterPro" id="IPR050687">
    <property type="entry name" value="Dynein_IC"/>
</dbReference>
<evidence type="ECO:0000256" key="4">
    <source>
        <dbReference type="ARBA" id="ARBA00022737"/>
    </source>
</evidence>
<proteinExistence type="predicted"/>
<feature type="repeat" description="WD" evidence="12">
    <location>
        <begin position="560"/>
        <end position="592"/>
    </location>
</feature>
<feature type="region of interest" description="Disordered" evidence="13">
    <location>
        <begin position="1"/>
        <end position="63"/>
    </location>
</feature>
<dbReference type="InterPro" id="IPR001680">
    <property type="entry name" value="WD40_rpt"/>
</dbReference>
<gene>
    <name evidence="14" type="ORF">NHX12_033017</name>
</gene>
<dbReference type="InterPro" id="IPR015943">
    <property type="entry name" value="WD40/YVTN_repeat-like_dom_sf"/>
</dbReference>
<evidence type="ECO:0000256" key="10">
    <source>
        <dbReference type="ARBA" id="ARBA00040002"/>
    </source>
</evidence>
<dbReference type="EMBL" id="JANIIK010000048">
    <property type="protein sequence ID" value="KAJ3599054.1"/>
    <property type="molecule type" value="Genomic_DNA"/>
</dbReference>
<evidence type="ECO:0000256" key="9">
    <source>
        <dbReference type="ARBA" id="ARBA00024190"/>
    </source>
</evidence>
<dbReference type="GO" id="GO:0005858">
    <property type="term" value="C:axonemal dynein complex"/>
    <property type="evidence" value="ECO:0007669"/>
    <property type="project" value="TreeGrafter"/>
</dbReference>
<dbReference type="OrthoDB" id="10259804at2759"/>
<evidence type="ECO:0000256" key="11">
    <source>
        <dbReference type="ARBA" id="ARBA00041557"/>
    </source>
</evidence>
<dbReference type="GO" id="GO:0045504">
    <property type="term" value="F:dynein heavy chain binding"/>
    <property type="evidence" value="ECO:0007669"/>
    <property type="project" value="TreeGrafter"/>
</dbReference>
<sequence length="704" mass="78342">MSQSTTTPRKRRSSLKVTSLNDSKASDKCSLPTPRQTFKVFDDDGDDVTPKPLYQPDPGSIQNKNNKVLANDASAMASSDFFSNLFQSNANTSFTGPFNRSFFASSTVSRSSQSTMESINEDIEDPSSKRDIPMTHLEVHLKREEVAEQVRDDMLEVAVDCYISETDTITLLDMPGVSVSVDAEDAESVRERNLIYAELCKNRTGSDKYMERSTQTLNGAAKTKKIQTDKVNMVDAATMATAWDMYDSFCAVLSRGRPCRPQTPGWTRLWASQGSRRGPQEQSQRRPCHSTSSSGTQREVLLVRVEEEPDPALILHSESFQHSLLVMERTILANIYQPRLAAYRQLPTLALHDRDIGVAKPETEVHSGVRRGESSLTPGLELLWAFSCELTSGYQVSCMAWNKKNQDLLAVGYGHSEDLTAGLVCCWSLKNITWPERVFRCHSRVTALDFSASKPHLLALRWTEQDRGFSREEPVEALVSVSGDGRVSKWFQHKRLDCTDLMKLKRTHVEKKPGTSISGLTPGLCFDFHPQEPSIYLVGTEEGHIHTCSCSNNEQYLETYQAHKHPVGRVAWSPFSLDVFLSCSSDWAVRLWRRGSHVPALDLTSTCSGVRDVAWSPRWATVFVAVKQGQIEVWDLGSSILDPLVVHPGSELTCVLFATNTDSLLVGDSAGMVSVYQLQNISVGPDSQVDALEDIISSSLARRL</sequence>
<dbReference type="SUPFAM" id="SSF50978">
    <property type="entry name" value="WD40 repeat-like"/>
    <property type="match status" value="1"/>
</dbReference>
<keyword evidence="6" id="KW-0969">Cilium</keyword>
<evidence type="ECO:0000256" key="5">
    <source>
        <dbReference type="ARBA" id="ARBA00022846"/>
    </source>
</evidence>
<dbReference type="InterPro" id="IPR036322">
    <property type="entry name" value="WD40_repeat_dom_sf"/>
</dbReference>
<keyword evidence="3 12" id="KW-0853">WD repeat</keyword>
<evidence type="ECO:0000256" key="7">
    <source>
        <dbReference type="ARBA" id="ARBA00023212"/>
    </source>
</evidence>
<dbReference type="GO" id="GO:0045503">
    <property type="term" value="F:dynein light chain binding"/>
    <property type="evidence" value="ECO:0007669"/>
    <property type="project" value="TreeGrafter"/>
</dbReference>
<organism evidence="14 15">
    <name type="scientific">Muraenolepis orangiensis</name>
    <name type="common">Patagonian moray cod</name>
    <dbReference type="NCBI Taxonomy" id="630683"/>
    <lineage>
        <taxon>Eukaryota</taxon>
        <taxon>Metazoa</taxon>
        <taxon>Chordata</taxon>
        <taxon>Craniata</taxon>
        <taxon>Vertebrata</taxon>
        <taxon>Euteleostomi</taxon>
        <taxon>Actinopterygii</taxon>
        <taxon>Neopterygii</taxon>
        <taxon>Teleostei</taxon>
        <taxon>Neoteleostei</taxon>
        <taxon>Acanthomorphata</taxon>
        <taxon>Zeiogadaria</taxon>
        <taxon>Gadariae</taxon>
        <taxon>Gadiformes</taxon>
        <taxon>Muraenolepidoidei</taxon>
        <taxon>Muraenolepididae</taxon>
        <taxon>Muraenolepis</taxon>
    </lineage>
</organism>
<comment type="caution">
    <text evidence="14">The sequence shown here is derived from an EMBL/GenBank/DDBJ whole genome shotgun (WGS) entry which is preliminary data.</text>
</comment>
<evidence type="ECO:0000256" key="3">
    <source>
        <dbReference type="ARBA" id="ARBA00022574"/>
    </source>
</evidence>
<evidence type="ECO:0000313" key="14">
    <source>
        <dbReference type="EMBL" id="KAJ3599054.1"/>
    </source>
</evidence>
<feature type="region of interest" description="Disordered" evidence="13">
    <location>
        <begin position="264"/>
        <end position="300"/>
    </location>
</feature>
<keyword evidence="8" id="KW-0966">Cell projection</keyword>
<evidence type="ECO:0000256" key="2">
    <source>
        <dbReference type="ARBA" id="ARBA00022490"/>
    </source>
</evidence>
<evidence type="ECO:0000256" key="13">
    <source>
        <dbReference type="SAM" id="MobiDB-lite"/>
    </source>
</evidence>
<evidence type="ECO:0000256" key="12">
    <source>
        <dbReference type="PROSITE-ProRule" id="PRU00221"/>
    </source>
</evidence>
<accession>A0A9Q0E2X5</accession>
<name>A0A9Q0E2X5_9TELE</name>
<protein>
    <recommendedName>
        <fullName evidence="10">Dynein axonemal intermediate chain 4</fullName>
    </recommendedName>
    <alternativeName>
        <fullName evidence="11">WD repeat-containing protein 78</fullName>
    </alternativeName>
</protein>
<dbReference type="Gene3D" id="2.130.10.10">
    <property type="entry name" value="YVTN repeat-like/Quinoprotein amine dehydrogenase"/>
    <property type="match status" value="1"/>
</dbReference>
<evidence type="ECO:0000313" key="15">
    <source>
        <dbReference type="Proteomes" id="UP001148018"/>
    </source>
</evidence>
<dbReference type="Proteomes" id="UP001148018">
    <property type="component" value="Unassembled WGS sequence"/>
</dbReference>
<dbReference type="PANTHER" id="PTHR12442">
    <property type="entry name" value="DYNEIN INTERMEDIATE CHAIN"/>
    <property type="match status" value="1"/>
</dbReference>
<evidence type="ECO:0000256" key="8">
    <source>
        <dbReference type="ARBA" id="ARBA00023273"/>
    </source>
</evidence>
<dbReference type="PROSITE" id="PS50082">
    <property type="entry name" value="WD_REPEATS_2"/>
    <property type="match status" value="1"/>
</dbReference>
<evidence type="ECO:0000256" key="6">
    <source>
        <dbReference type="ARBA" id="ARBA00023069"/>
    </source>
</evidence>
<dbReference type="GO" id="GO:0120293">
    <property type="term" value="C:dynein axonemal particle"/>
    <property type="evidence" value="ECO:0007669"/>
    <property type="project" value="UniProtKB-SubCell"/>
</dbReference>
<evidence type="ECO:0000256" key="1">
    <source>
        <dbReference type="ARBA" id="ARBA00004611"/>
    </source>
</evidence>
<dbReference type="Pfam" id="PF00400">
    <property type="entry name" value="WD40"/>
    <property type="match status" value="1"/>
</dbReference>
<dbReference type="AlphaFoldDB" id="A0A9Q0E2X5"/>
<dbReference type="SMART" id="SM00320">
    <property type="entry name" value="WD40"/>
    <property type="match status" value="4"/>
</dbReference>